<evidence type="ECO:0000313" key="2">
    <source>
        <dbReference type="EMBL" id="OCL02707.1"/>
    </source>
</evidence>
<feature type="compositionally biased region" description="Basic and acidic residues" evidence="1">
    <location>
        <begin position="25"/>
        <end position="36"/>
    </location>
</feature>
<evidence type="ECO:0000256" key="1">
    <source>
        <dbReference type="SAM" id="MobiDB-lite"/>
    </source>
</evidence>
<dbReference type="AlphaFoldDB" id="A0A8E2EPV6"/>
<sequence>MHTRTHCTADNHRHHAPQTHTTHTHTTETLRIDTHGQKRTNSPLTPAHAQSVGAQIPLRNPPSALRRTTQRLVSSSS</sequence>
<gene>
    <name evidence="2" type="ORF">AOQ84DRAFT_357252</name>
</gene>
<reference evidence="2 3" key="1">
    <citation type="journal article" date="2016" name="Nat. Commun.">
        <title>Ectomycorrhizal ecology is imprinted in the genome of the dominant symbiotic fungus Cenococcum geophilum.</title>
        <authorList>
            <consortium name="DOE Joint Genome Institute"/>
            <person name="Peter M."/>
            <person name="Kohler A."/>
            <person name="Ohm R.A."/>
            <person name="Kuo A."/>
            <person name="Krutzmann J."/>
            <person name="Morin E."/>
            <person name="Arend M."/>
            <person name="Barry K.W."/>
            <person name="Binder M."/>
            <person name="Choi C."/>
            <person name="Clum A."/>
            <person name="Copeland A."/>
            <person name="Grisel N."/>
            <person name="Haridas S."/>
            <person name="Kipfer T."/>
            <person name="LaButti K."/>
            <person name="Lindquist E."/>
            <person name="Lipzen A."/>
            <person name="Maire R."/>
            <person name="Meier B."/>
            <person name="Mihaltcheva S."/>
            <person name="Molinier V."/>
            <person name="Murat C."/>
            <person name="Poggeler S."/>
            <person name="Quandt C.A."/>
            <person name="Sperisen C."/>
            <person name="Tritt A."/>
            <person name="Tisserant E."/>
            <person name="Crous P.W."/>
            <person name="Henrissat B."/>
            <person name="Nehls U."/>
            <person name="Egli S."/>
            <person name="Spatafora J.W."/>
            <person name="Grigoriev I.V."/>
            <person name="Martin F.M."/>
        </authorList>
    </citation>
    <scope>NUCLEOTIDE SEQUENCE [LARGE SCALE GENOMIC DNA]</scope>
    <source>
        <strain evidence="2 3">CBS 207.34</strain>
    </source>
</reference>
<name>A0A8E2EPV6_9PEZI</name>
<dbReference type="Proteomes" id="UP000250140">
    <property type="component" value="Unassembled WGS sequence"/>
</dbReference>
<feature type="compositionally biased region" description="Polar residues" evidence="1">
    <location>
        <begin position="66"/>
        <end position="77"/>
    </location>
</feature>
<protein>
    <submittedName>
        <fullName evidence="2">Uncharacterized protein</fullName>
    </submittedName>
</protein>
<proteinExistence type="predicted"/>
<accession>A0A8E2EPV6</accession>
<feature type="region of interest" description="Disordered" evidence="1">
    <location>
        <begin position="1"/>
        <end position="77"/>
    </location>
</feature>
<evidence type="ECO:0000313" key="3">
    <source>
        <dbReference type="Proteomes" id="UP000250140"/>
    </source>
</evidence>
<dbReference type="EMBL" id="KV750892">
    <property type="protein sequence ID" value="OCL02707.1"/>
    <property type="molecule type" value="Genomic_DNA"/>
</dbReference>
<keyword evidence="3" id="KW-1185">Reference proteome</keyword>
<organism evidence="2 3">
    <name type="scientific">Glonium stellatum</name>
    <dbReference type="NCBI Taxonomy" id="574774"/>
    <lineage>
        <taxon>Eukaryota</taxon>
        <taxon>Fungi</taxon>
        <taxon>Dikarya</taxon>
        <taxon>Ascomycota</taxon>
        <taxon>Pezizomycotina</taxon>
        <taxon>Dothideomycetes</taxon>
        <taxon>Pleosporomycetidae</taxon>
        <taxon>Gloniales</taxon>
        <taxon>Gloniaceae</taxon>
        <taxon>Glonium</taxon>
    </lineage>
</organism>